<keyword evidence="4" id="KW-1185">Reference proteome</keyword>
<protein>
    <submittedName>
        <fullName evidence="3">Uncharacterized protein</fullName>
    </submittedName>
</protein>
<keyword evidence="2" id="KW-0812">Transmembrane</keyword>
<proteinExistence type="predicted"/>
<accession>A0A1M6SVU2</accession>
<feature type="compositionally biased region" description="Basic and acidic residues" evidence="1">
    <location>
        <begin position="34"/>
        <end position="57"/>
    </location>
</feature>
<organism evidence="3 4">
    <name type="scientific">Fibrobacter intestinalis</name>
    <dbReference type="NCBI Taxonomy" id="28122"/>
    <lineage>
        <taxon>Bacteria</taxon>
        <taxon>Pseudomonadati</taxon>
        <taxon>Fibrobacterota</taxon>
        <taxon>Fibrobacteria</taxon>
        <taxon>Fibrobacterales</taxon>
        <taxon>Fibrobacteraceae</taxon>
        <taxon>Fibrobacter</taxon>
    </lineage>
</organism>
<evidence type="ECO:0000256" key="1">
    <source>
        <dbReference type="SAM" id="MobiDB-lite"/>
    </source>
</evidence>
<evidence type="ECO:0000256" key="2">
    <source>
        <dbReference type="SAM" id="Phobius"/>
    </source>
</evidence>
<dbReference type="InterPro" id="IPR036259">
    <property type="entry name" value="MFS_trans_sf"/>
</dbReference>
<feature type="region of interest" description="Disordered" evidence="1">
    <location>
        <begin position="1"/>
        <end position="61"/>
    </location>
</feature>
<dbReference type="AlphaFoldDB" id="A0A1M6SVU2"/>
<dbReference type="RefSeq" id="WP_073303261.1">
    <property type="nucleotide sequence ID" value="NZ_FRAW01000007.1"/>
</dbReference>
<dbReference type="EMBL" id="FRAW01000007">
    <property type="protein sequence ID" value="SHK48760.1"/>
    <property type="molecule type" value="Genomic_DNA"/>
</dbReference>
<dbReference type="Gene3D" id="1.20.1250.20">
    <property type="entry name" value="MFS general substrate transporter like domains"/>
    <property type="match status" value="1"/>
</dbReference>
<evidence type="ECO:0000313" key="3">
    <source>
        <dbReference type="EMBL" id="SHK48760.1"/>
    </source>
</evidence>
<dbReference type="SUPFAM" id="SSF103473">
    <property type="entry name" value="MFS general substrate transporter"/>
    <property type="match status" value="1"/>
</dbReference>
<reference evidence="4" key="1">
    <citation type="submission" date="2016-11" db="EMBL/GenBank/DDBJ databases">
        <authorList>
            <person name="Varghese N."/>
            <person name="Submissions S."/>
        </authorList>
    </citation>
    <scope>NUCLEOTIDE SEQUENCE [LARGE SCALE GENOMIC DNA]</scope>
    <source>
        <strain evidence="4">UWOS</strain>
    </source>
</reference>
<feature type="transmembrane region" description="Helical" evidence="2">
    <location>
        <begin position="138"/>
        <end position="165"/>
    </location>
</feature>
<feature type="transmembrane region" description="Helical" evidence="2">
    <location>
        <begin position="73"/>
        <end position="92"/>
    </location>
</feature>
<dbReference type="Proteomes" id="UP000184275">
    <property type="component" value="Unassembled WGS sequence"/>
</dbReference>
<keyword evidence="2" id="KW-0472">Membrane</keyword>
<keyword evidence="2" id="KW-1133">Transmembrane helix</keyword>
<feature type="transmembrane region" description="Helical" evidence="2">
    <location>
        <begin position="98"/>
        <end position="126"/>
    </location>
</feature>
<name>A0A1M6SVU2_9BACT</name>
<gene>
    <name evidence="3" type="ORF">SAMN05720469_10778</name>
</gene>
<sequence length="176" mass="19079">MEEEKIQDAEIVSATPEAANKIETDGAEVAQAKPEQEPAKQESPAEKNPPKESEKAEAPAPQPQVIIQKERGLAHYVGFVLLTVLAIVFFFIPGITVVYLVSCIAAITAPIAWIFGTILSVIVWLIFKLKIKGFKKSFLWYIGLCVIVTVILTAISVATSANVWAKIFALLLGGSN</sequence>
<evidence type="ECO:0000313" key="4">
    <source>
        <dbReference type="Proteomes" id="UP000184275"/>
    </source>
</evidence>